<evidence type="ECO:0000313" key="3">
    <source>
        <dbReference type="EMBL" id="AVJ52835.1"/>
    </source>
</evidence>
<feature type="compositionally biased region" description="Basic residues" evidence="1">
    <location>
        <begin position="11"/>
        <end position="22"/>
    </location>
</feature>
<proteinExistence type="predicted"/>
<gene>
    <name evidence="3" type="ORF">CEP68_16945</name>
</gene>
<feature type="domain" description="Helix-turn-helix" evidence="2">
    <location>
        <begin position="83"/>
        <end position="133"/>
    </location>
</feature>
<dbReference type="Proteomes" id="UP000197050">
    <property type="component" value="Chromosome"/>
</dbReference>
<reference evidence="4" key="1">
    <citation type="submission" date="2017-06" db="EMBL/GenBank/DDBJ databases">
        <title>FDA dAtabase for Regulatory Grade micrObial Sequences (FDA-ARGOS): Supporting development and validation of Infectious Disease Dx tests.</title>
        <authorList>
            <person name="Minogue T."/>
            <person name="Wolcott M."/>
            <person name="Wasieloski L."/>
            <person name="Aguilar W."/>
            <person name="Moore D."/>
            <person name="Tallon L."/>
            <person name="Sadzewicz L."/>
            <person name="Sengamalay N."/>
            <person name="Ott S."/>
            <person name="Godinez A."/>
            <person name="Nagaraj S."/>
            <person name="Nadendla S."/>
            <person name="Geyer C."/>
            <person name="Sichtig H."/>
        </authorList>
    </citation>
    <scope>NUCLEOTIDE SEQUENCE [LARGE SCALE GENOMIC DNA]</scope>
    <source>
        <strain evidence="4">FDAARGOS_289</strain>
    </source>
</reference>
<feature type="region of interest" description="Disordered" evidence="1">
    <location>
        <begin position="1"/>
        <end position="28"/>
    </location>
</feature>
<dbReference type="EMBL" id="CP022048">
    <property type="protein sequence ID" value="AVJ52835.1"/>
    <property type="molecule type" value="Genomic_DNA"/>
</dbReference>
<protein>
    <recommendedName>
        <fullName evidence="2">Helix-turn-helix domain-containing protein</fullName>
    </recommendedName>
</protein>
<accession>A0A2P1CN69</accession>
<name>A0A2P1CN69_BREVE</name>
<organism evidence="3 4">
    <name type="scientific">Brevundimonas vesicularis</name>
    <name type="common">Pseudomonas vesicularis</name>
    <dbReference type="NCBI Taxonomy" id="41276"/>
    <lineage>
        <taxon>Bacteria</taxon>
        <taxon>Pseudomonadati</taxon>
        <taxon>Pseudomonadota</taxon>
        <taxon>Alphaproteobacteria</taxon>
        <taxon>Caulobacterales</taxon>
        <taxon>Caulobacteraceae</taxon>
        <taxon>Brevundimonas</taxon>
    </lineage>
</organism>
<evidence type="ECO:0000313" key="4">
    <source>
        <dbReference type="Proteomes" id="UP000197050"/>
    </source>
</evidence>
<dbReference type="SUPFAM" id="SSF46955">
    <property type="entry name" value="Putative DNA-binding domain"/>
    <property type="match status" value="1"/>
</dbReference>
<dbReference type="InterPro" id="IPR009061">
    <property type="entry name" value="DNA-bd_dom_put_sf"/>
</dbReference>
<dbReference type="Pfam" id="PF12728">
    <property type="entry name" value="HTH_17"/>
    <property type="match status" value="1"/>
</dbReference>
<dbReference type="InterPro" id="IPR041657">
    <property type="entry name" value="HTH_17"/>
</dbReference>
<dbReference type="KEGG" id="bvc:CEP68_16945"/>
<evidence type="ECO:0000256" key="1">
    <source>
        <dbReference type="SAM" id="MobiDB-lite"/>
    </source>
</evidence>
<dbReference type="AlphaFoldDB" id="A0A2P1CN69"/>
<evidence type="ECO:0000259" key="2">
    <source>
        <dbReference type="Pfam" id="PF12728"/>
    </source>
</evidence>
<sequence length="144" mass="15689">MATGLSEARSNKFRSKSQGVRRKPVDLDTLPEGVPPVLVTTAHPVRDALSVLDDAGVPTVNTTAMTLDQLSELFGYSPKGRPLDTKEVAEILGVHPNTVDQYRFRGDGPRHFSPPGTRRCWYAERDVLAWLASGARQSTSETAA</sequence>